<feature type="signal peptide" evidence="3">
    <location>
        <begin position="1"/>
        <end position="16"/>
    </location>
</feature>
<dbReference type="InterPro" id="IPR005198">
    <property type="entry name" value="Glyco_hydro_76"/>
</dbReference>
<dbReference type="Pfam" id="PF03663">
    <property type="entry name" value="Glyco_hydro_76"/>
    <property type="match status" value="1"/>
</dbReference>
<keyword evidence="2" id="KW-1133">Transmembrane helix</keyword>
<dbReference type="PANTHER" id="PTHR47791">
    <property type="entry name" value="MEIOTICALLY UP-REGULATED GENE 191 PROTEIN"/>
    <property type="match status" value="1"/>
</dbReference>
<evidence type="ECO:0000256" key="2">
    <source>
        <dbReference type="SAM" id="Phobius"/>
    </source>
</evidence>
<proteinExistence type="predicted"/>
<gene>
    <name evidence="4" type="ORF">VNI00_013896</name>
</gene>
<organism evidence="4 5">
    <name type="scientific">Paramarasmius palmivorus</name>
    <dbReference type="NCBI Taxonomy" id="297713"/>
    <lineage>
        <taxon>Eukaryota</taxon>
        <taxon>Fungi</taxon>
        <taxon>Dikarya</taxon>
        <taxon>Basidiomycota</taxon>
        <taxon>Agaricomycotina</taxon>
        <taxon>Agaricomycetes</taxon>
        <taxon>Agaricomycetidae</taxon>
        <taxon>Agaricales</taxon>
        <taxon>Marasmiineae</taxon>
        <taxon>Marasmiaceae</taxon>
        <taxon>Paramarasmius</taxon>
    </lineage>
</organism>
<sequence length="561" mass="61712">MVMIWIFLYAINLVDAQPFNFAPNPNWRKPEIVMSQEERIAIAKAGIEKALSLFVVDGQTQIAAPAPWKNYGAAGRLYALMAQFDLWTNQTMYKEQLLKYFAQSEELYLGFRRAYGIAAAQAYTIYSDPTFLAYAKTSWGTGKSFTLSDKDLRAGVTPFKNVGIQETCAQLPMAGGTFWNTQPGDSYVNSLATASYLLMSALLLEITNDTMYLDSAIETETFYYNHLQNTRGTLLDGIRADGCSISDESHPSNEGLMMEGLAVLSYITKNETITQHFFEVLESTISNPKWHASNGVINADTQQASAERVGQYIVRGLTAFYHRNTTPSELRTYIRGYLGVQYNAVLDNAREQGSDIYGPSWTGPPSSSFALDNQTNALTALAVSIPLVNETSSTTGGHPDPPSDSPSASSGRPSNVGVITGSVIGSLTFLAFVIVLSLHAIRRKNRSRALHQTGGSQVAPDPFTGTEKTPEMNETRRQKLEQLYPAGVSQQSSESSRGSRITETFTETSAYMSSETDTLGNLPTAALVRLVNARLQPGLWREDEVPPEYATEQSEGSHRRF</sequence>
<keyword evidence="2" id="KW-0812">Transmembrane</keyword>
<evidence type="ECO:0000256" key="1">
    <source>
        <dbReference type="SAM" id="MobiDB-lite"/>
    </source>
</evidence>
<reference evidence="4 5" key="1">
    <citation type="submission" date="2024-01" db="EMBL/GenBank/DDBJ databases">
        <title>A draft genome for a cacao thread blight-causing isolate of Paramarasmius palmivorus.</title>
        <authorList>
            <person name="Baruah I.K."/>
            <person name="Bukari Y."/>
            <person name="Amoako-Attah I."/>
            <person name="Meinhardt L.W."/>
            <person name="Bailey B.A."/>
            <person name="Cohen S.P."/>
        </authorList>
    </citation>
    <scope>NUCLEOTIDE SEQUENCE [LARGE SCALE GENOMIC DNA]</scope>
    <source>
        <strain evidence="4 5">GH-12</strain>
    </source>
</reference>
<accession>A0AAW0BX58</accession>
<dbReference type="AlphaFoldDB" id="A0AAW0BX58"/>
<keyword evidence="2" id="KW-0472">Membrane</keyword>
<keyword evidence="5" id="KW-1185">Reference proteome</keyword>
<dbReference type="PANTHER" id="PTHR47791:SF3">
    <property type="entry name" value="MEIOTICALLY UP-REGULATED GENE 191 PROTEIN"/>
    <property type="match status" value="1"/>
</dbReference>
<feature type="region of interest" description="Disordered" evidence="1">
    <location>
        <begin position="448"/>
        <end position="474"/>
    </location>
</feature>
<evidence type="ECO:0000313" key="5">
    <source>
        <dbReference type="Proteomes" id="UP001383192"/>
    </source>
</evidence>
<feature type="transmembrane region" description="Helical" evidence="2">
    <location>
        <begin position="416"/>
        <end position="438"/>
    </location>
</feature>
<protein>
    <recommendedName>
        <fullName evidence="6">Glycoside hydrolase family 76 protein</fullName>
    </recommendedName>
</protein>
<dbReference type="InterPro" id="IPR008928">
    <property type="entry name" value="6-hairpin_glycosidase_sf"/>
</dbReference>
<evidence type="ECO:0008006" key="6">
    <source>
        <dbReference type="Google" id="ProtNLM"/>
    </source>
</evidence>
<feature type="chain" id="PRO_5043609131" description="Glycoside hydrolase family 76 protein" evidence="3">
    <location>
        <begin position="17"/>
        <end position="561"/>
    </location>
</feature>
<dbReference type="Proteomes" id="UP001383192">
    <property type="component" value="Unassembled WGS sequence"/>
</dbReference>
<comment type="caution">
    <text evidence="4">The sequence shown here is derived from an EMBL/GenBank/DDBJ whole genome shotgun (WGS) entry which is preliminary data.</text>
</comment>
<keyword evidence="3" id="KW-0732">Signal</keyword>
<dbReference type="GO" id="GO:0005975">
    <property type="term" value="P:carbohydrate metabolic process"/>
    <property type="evidence" value="ECO:0007669"/>
    <property type="project" value="InterPro"/>
</dbReference>
<dbReference type="Gene3D" id="1.50.10.20">
    <property type="match status" value="1"/>
</dbReference>
<dbReference type="SUPFAM" id="SSF48208">
    <property type="entry name" value="Six-hairpin glycosidases"/>
    <property type="match status" value="1"/>
</dbReference>
<feature type="region of interest" description="Disordered" evidence="1">
    <location>
        <begin position="390"/>
        <end position="413"/>
    </location>
</feature>
<dbReference type="InterPro" id="IPR053169">
    <property type="entry name" value="MUG_Protein"/>
</dbReference>
<evidence type="ECO:0000313" key="4">
    <source>
        <dbReference type="EMBL" id="KAK7030949.1"/>
    </source>
</evidence>
<evidence type="ECO:0000256" key="3">
    <source>
        <dbReference type="SAM" id="SignalP"/>
    </source>
</evidence>
<dbReference type="EMBL" id="JAYKXP010000073">
    <property type="protein sequence ID" value="KAK7030949.1"/>
    <property type="molecule type" value="Genomic_DNA"/>
</dbReference>
<name>A0AAW0BX58_9AGAR</name>